<protein>
    <submittedName>
        <fullName evidence="2 3">Diguanylate cyclase</fullName>
    </submittedName>
</protein>
<dbReference type="Proteomes" id="UP000030765">
    <property type="component" value="Unassembled WGS sequence"/>
</dbReference>
<dbReference type="AlphaFoldDB" id="A0A084VM71"/>
<accession>A0A084VM71</accession>
<name>A0A084VM71_ANOSI</name>
<sequence length="113" mass="12373">MVCNKGNTSKARLRILESGPEDGDSPSDRGGVVLEHVSRLKPTTPTFWLDEQTVTDSYSRFSPSYVSRRFSTSLQLAACERVRVSPVPTHRMFTTLPSSPLGPHPARGAGRMG</sequence>
<dbReference type="EMBL" id="KE524975">
    <property type="protein sequence ID" value="KFB39065.1"/>
    <property type="molecule type" value="Genomic_DNA"/>
</dbReference>
<feature type="region of interest" description="Disordered" evidence="1">
    <location>
        <begin position="91"/>
        <end position="113"/>
    </location>
</feature>
<gene>
    <name evidence="2" type="ORF">ZHAS_00006388</name>
</gene>
<dbReference type="EMBL" id="ATLV01014581">
    <property type="status" value="NOT_ANNOTATED_CDS"/>
    <property type="molecule type" value="Genomic_DNA"/>
</dbReference>
<reference evidence="3" key="2">
    <citation type="submission" date="2020-05" db="UniProtKB">
        <authorList>
            <consortium name="EnsemblMetazoa"/>
        </authorList>
    </citation>
    <scope>IDENTIFICATION</scope>
</reference>
<evidence type="ECO:0000313" key="2">
    <source>
        <dbReference type="EMBL" id="KFB39065.1"/>
    </source>
</evidence>
<keyword evidence="4" id="KW-1185">Reference proteome</keyword>
<reference evidence="2 4" key="1">
    <citation type="journal article" date="2014" name="BMC Genomics">
        <title>Genome sequence of Anopheles sinensis provides insight into genetics basis of mosquito competence for malaria parasites.</title>
        <authorList>
            <person name="Zhou D."/>
            <person name="Zhang D."/>
            <person name="Ding G."/>
            <person name="Shi L."/>
            <person name="Hou Q."/>
            <person name="Ye Y."/>
            <person name="Xu Y."/>
            <person name="Zhou H."/>
            <person name="Xiong C."/>
            <person name="Li S."/>
            <person name="Yu J."/>
            <person name="Hong S."/>
            <person name="Yu X."/>
            <person name="Zou P."/>
            <person name="Chen C."/>
            <person name="Chang X."/>
            <person name="Wang W."/>
            <person name="Lv Y."/>
            <person name="Sun Y."/>
            <person name="Ma L."/>
            <person name="Shen B."/>
            <person name="Zhu C."/>
        </authorList>
    </citation>
    <scope>NUCLEOTIDE SEQUENCE [LARGE SCALE GENOMIC DNA]</scope>
</reference>
<evidence type="ECO:0000313" key="3">
    <source>
        <dbReference type="EnsemblMetazoa" id="ASIC006388-PA"/>
    </source>
</evidence>
<dbReference type="VEuPathDB" id="VectorBase:ASIC006388"/>
<evidence type="ECO:0000256" key="1">
    <source>
        <dbReference type="SAM" id="MobiDB-lite"/>
    </source>
</evidence>
<dbReference type="EnsemblMetazoa" id="ASIC006388-RA">
    <property type="protein sequence ID" value="ASIC006388-PA"/>
    <property type="gene ID" value="ASIC006388"/>
</dbReference>
<evidence type="ECO:0000313" key="4">
    <source>
        <dbReference type="Proteomes" id="UP000030765"/>
    </source>
</evidence>
<organism evidence="2">
    <name type="scientific">Anopheles sinensis</name>
    <name type="common">Mosquito</name>
    <dbReference type="NCBI Taxonomy" id="74873"/>
    <lineage>
        <taxon>Eukaryota</taxon>
        <taxon>Metazoa</taxon>
        <taxon>Ecdysozoa</taxon>
        <taxon>Arthropoda</taxon>
        <taxon>Hexapoda</taxon>
        <taxon>Insecta</taxon>
        <taxon>Pterygota</taxon>
        <taxon>Neoptera</taxon>
        <taxon>Endopterygota</taxon>
        <taxon>Diptera</taxon>
        <taxon>Nematocera</taxon>
        <taxon>Culicoidea</taxon>
        <taxon>Culicidae</taxon>
        <taxon>Anophelinae</taxon>
        <taxon>Anopheles</taxon>
    </lineage>
</organism>
<proteinExistence type="predicted"/>